<organism evidence="1 2">
    <name type="scientific">Thermobaculum terrenum (strain ATCC BAA-798 / CCMEE 7001 / YNP1)</name>
    <dbReference type="NCBI Taxonomy" id="525904"/>
    <lineage>
        <taxon>Bacteria</taxon>
        <taxon>Bacillati</taxon>
        <taxon>Chloroflexota</taxon>
        <taxon>Chloroflexia</taxon>
        <taxon>Candidatus Thermobaculales</taxon>
        <taxon>Candidatus Thermobaculaceae</taxon>
        <taxon>Thermobaculum</taxon>
    </lineage>
</organism>
<sequence>MICPVRFALIRPGFIWPRWHSPSFQVVPQPIAETAQLEEALAGTEVDIACKETMVGER</sequence>
<keyword evidence="2" id="KW-1185">Reference proteome</keyword>
<protein>
    <submittedName>
        <fullName evidence="1">Uncharacterized protein</fullName>
    </submittedName>
</protein>
<reference evidence="2" key="1">
    <citation type="journal article" date="2010" name="Stand. Genomic Sci.">
        <title>Complete genome sequence of 'Thermobaculum terrenum' type strain (YNP1).</title>
        <authorList>
            <person name="Kiss H."/>
            <person name="Cleland D."/>
            <person name="Lapidus A."/>
            <person name="Lucas S."/>
            <person name="Glavina Del Rio T."/>
            <person name="Nolan M."/>
            <person name="Tice H."/>
            <person name="Han C."/>
            <person name="Goodwin L."/>
            <person name="Pitluck S."/>
            <person name="Liolios K."/>
            <person name="Ivanova N."/>
            <person name="Mavromatis K."/>
            <person name="Ovchinnikova G."/>
            <person name="Pati A."/>
            <person name="Chen A."/>
            <person name="Palaniappan K."/>
            <person name="Land M."/>
            <person name="Hauser L."/>
            <person name="Chang Y."/>
            <person name="Jeffries C."/>
            <person name="Lu M."/>
            <person name="Brettin T."/>
            <person name="Detter J."/>
            <person name="Goker M."/>
            <person name="Tindall B."/>
            <person name="Beck B."/>
            <person name="McDermott T."/>
            <person name="Woyke T."/>
            <person name="Bristow J."/>
            <person name="Eisen J."/>
            <person name="Markowitz V."/>
            <person name="Hugenholtz P."/>
            <person name="Kyrpides N."/>
            <person name="Klenk H."/>
            <person name="Cheng J."/>
        </authorList>
    </citation>
    <scope>NUCLEOTIDE SEQUENCE [LARGE SCALE GENOMIC DNA]</scope>
    <source>
        <strain evidence="2">ATCC BAA-798 / YNP1</strain>
    </source>
</reference>
<name>D1CHU4_THET1</name>
<dbReference type="KEGG" id="ttr:Tter_2420"/>
<dbReference type="HOGENOM" id="CLU_2977833_0_0_0"/>
<dbReference type="AlphaFoldDB" id="D1CHU4"/>
<dbReference type="Proteomes" id="UP000000323">
    <property type="component" value="Chromosome 2"/>
</dbReference>
<evidence type="ECO:0000313" key="1">
    <source>
        <dbReference type="EMBL" id="ACZ43315.1"/>
    </source>
</evidence>
<accession>D1CHU4</accession>
<evidence type="ECO:0000313" key="2">
    <source>
        <dbReference type="Proteomes" id="UP000000323"/>
    </source>
</evidence>
<proteinExistence type="predicted"/>
<gene>
    <name evidence="1" type="ordered locus">Tter_2420</name>
</gene>
<dbReference type="EMBL" id="CP001826">
    <property type="protein sequence ID" value="ACZ43315.1"/>
    <property type="molecule type" value="Genomic_DNA"/>
</dbReference>